<dbReference type="AlphaFoldDB" id="A0A841BNF5"/>
<gene>
    <name evidence="1" type="ORF">F4553_002108</name>
</gene>
<dbReference type="SUPFAM" id="SSF52540">
    <property type="entry name" value="P-loop containing nucleoside triphosphate hydrolases"/>
    <property type="match status" value="1"/>
</dbReference>
<dbReference type="EMBL" id="JACHMN010000002">
    <property type="protein sequence ID" value="MBB5868729.1"/>
    <property type="molecule type" value="Genomic_DNA"/>
</dbReference>
<dbReference type="PANTHER" id="PTHR42957:SF1">
    <property type="entry name" value="HELICASE MJ1565-RELATED"/>
    <property type="match status" value="1"/>
</dbReference>
<dbReference type="RefSeq" id="WP_221469845.1">
    <property type="nucleotide sequence ID" value="NZ_JACHMN010000002.1"/>
</dbReference>
<reference evidence="1 2" key="1">
    <citation type="submission" date="2020-08" db="EMBL/GenBank/DDBJ databases">
        <title>Sequencing the genomes of 1000 actinobacteria strains.</title>
        <authorList>
            <person name="Klenk H.-P."/>
        </authorList>
    </citation>
    <scope>NUCLEOTIDE SEQUENCE [LARGE SCALE GENOMIC DNA]</scope>
    <source>
        <strain evidence="1 2">DSM 45362</strain>
    </source>
</reference>
<dbReference type="InterPro" id="IPR027417">
    <property type="entry name" value="P-loop_NTPase"/>
</dbReference>
<comment type="caution">
    <text evidence="1">The sequence shown here is derived from an EMBL/GenBank/DDBJ whole genome shotgun (WGS) entry which is preliminary data.</text>
</comment>
<dbReference type="Proteomes" id="UP000587527">
    <property type="component" value="Unassembled WGS sequence"/>
</dbReference>
<proteinExistence type="predicted"/>
<keyword evidence="2" id="KW-1185">Reference proteome</keyword>
<dbReference type="InterPro" id="IPR008571">
    <property type="entry name" value="HerA-like"/>
</dbReference>
<dbReference type="Gene3D" id="3.40.50.300">
    <property type="entry name" value="P-loop containing nucleotide triphosphate hydrolases"/>
    <property type="match status" value="1"/>
</dbReference>
<protein>
    <recommendedName>
        <fullName evidence="3">ATP-binding protein</fullName>
    </recommendedName>
</protein>
<dbReference type="PANTHER" id="PTHR42957">
    <property type="entry name" value="HELICASE MJ1565-RELATED"/>
    <property type="match status" value="1"/>
</dbReference>
<name>A0A841BNF5_9ACTN</name>
<organism evidence="1 2">
    <name type="scientific">Allocatelliglobosispora scoriae</name>
    <dbReference type="NCBI Taxonomy" id="643052"/>
    <lineage>
        <taxon>Bacteria</taxon>
        <taxon>Bacillati</taxon>
        <taxon>Actinomycetota</taxon>
        <taxon>Actinomycetes</taxon>
        <taxon>Micromonosporales</taxon>
        <taxon>Micromonosporaceae</taxon>
        <taxon>Allocatelliglobosispora</taxon>
    </lineage>
</organism>
<evidence type="ECO:0000313" key="2">
    <source>
        <dbReference type="Proteomes" id="UP000587527"/>
    </source>
</evidence>
<sequence length="233" mass="24633">MDLLAELPDDVTSLSKAAELAHDMGQTLTAAMINDPLFGGSGVPLDPGILLTPSPGRRARISVISLVGLPTNEQRQSFVNQLQMALFAWIKQHPAGDRPLGGLFVMDEAQTLAPSGAMTACTESTLALASQARKYGLGMIFATQAPRGIHNRIVGNAATQFYGFLNSQAQIAAAKEMASAKASNVLDISRLSAGQFYAVGEGLAFQKLATPMCLSHHPNSALTTEEVLERARA</sequence>
<accession>A0A841BNF5</accession>
<evidence type="ECO:0008006" key="3">
    <source>
        <dbReference type="Google" id="ProtNLM"/>
    </source>
</evidence>
<evidence type="ECO:0000313" key="1">
    <source>
        <dbReference type="EMBL" id="MBB5868729.1"/>
    </source>
</evidence>